<dbReference type="AlphaFoldDB" id="A0AAV9HC36"/>
<evidence type="ECO:0000256" key="1">
    <source>
        <dbReference type="PROSITE-ProRule" id="PRU00042"/>
    </source>
</evidence>
<feature type="region of interest" description="Disordered" evidence="2">
    <location>
        <begin position="38"/>
        <end position="111"/>
    </location>
</feature>
<dbReference type="PROSITE" id="PS50157">
    <property type="entry name" value="ZINC_FINGER_C2H2_2"/>
    <property type="match status" value="1"/>
</dbReference>
<keyword evidence="5" id="KW-1185">Reference proteome</keyword>
<feature type="compositionally biased region" description="Low complexity" evidence="2">
    <location>
        <begin position="241"/>
        <end position="267"/>
    </location>
</feature>
<feature type="region of interest" description="Disordered" evidence="2">
    <location>
        <begin position="150"/>
        <end position="175"/>
    </location>
</feature>
<evidence type="ECO:0000313" key="4">
    <source>
        <dbReference type="EMBL" id="KAK4457310.1"/>
    </source>
</evidence>
<sequence length="360" mass="37316">MDATVCTCGKRLANAAALKQHRRDSPNHKTFACDCGARFETAGDRDQHRRDSRLHAPKTTSDTKKSVAQSAQEVVVVQTGSPSSSNVVPAASDIPGTSKSNSNSAESNSNNNLETQSVAAAAATEAVQNVPAGVPAANISTPALEVKPDAPSAKTVTATTTTTTTTTTAVSTSNTSPGVFRCCGRNFKAKEHLTQHREDSPRHAGEQKATTVAAAAQSSGTITISPSSSSSSSSNKKKETGNQNPAATAATAAQPSGTGSSPSSSSSSKKKKKNTAATAPAPDPVRAPQAAPKNKKAHGKTGAGSRSSSAGSSWSNVSYRDHYDDDGNDYYYSRYVEDLDWSICDKDCGWCGHCRDGADF</sequence>
<dbReference type="Proteomes" id="UP001321749">
    <property type="component" value="Unassembled WGS sequence"/>
</dbReference>
<comment type="caution">
    <text evidence="4">The sequence shown here is derived from an EMBL/GenBank/DDBJ whole genome shotgun (WGS) entry which is preliminary data.</text>
</comment>
<feature type="domain" description="C2H2-type" evidence="3">
    <location>
        <begin position="183"/>
        <end position="208"/>
    </location>
</feature>
<organism evidence="4 5">
    <name type="scientific">Cladorrhinum samala</name>
    <dbReference type="NCBI Taxonomy" id="585594"/>
    <lineage>
        <taxon>Eukaryota</taxon>
        <taxon>Fungi</taxon>
        <taxon>Dikarya</taxon>
        <taxon>Ascomycota</taxon>
        <taxon>Pezizomycotina</taxon>
        <taxon>Sordariomycetes</taxon>
        <taxon>Sordariomycetidae</taxon>
        <taxon>Sordariales</taxon>
        <taxon>Podosporaceae</taxon>
        <taxon>Cladorrhinum</taxon>
    </lineage>
</organism>
<keyword evidence="1" id="KW-0863">Zinc-finger</keyword>
<feature type="compositionally biased region" description="Low complexity" evidence="2">
    <location>
        <begin position="305"/>
        <end position="317"/>
    </location>
</feature>
<dbReference type="Gene3D" id="3.30.160.60">
    <property type="entry name" value="Classic Zinc Finger"/>
    <property type="match status" value="1"/>
</dbReference>
<dbReference type="EMBL" id="MU865123">
    <property type="protein sequence ID" value="KAK4457310.1"/>
    <property type="molecule type" value="Genomic_DNA"/>
</dbReference>
<keyword evidence="1" id="KW-0862">Zinc</keyword>
<feature type="region of interest" description="Disordered" evidence="2">
    <location>
        <begin position="192"/>
        <end position="317"/>
    </location>
</feature>
<feature type="compositionally biased region" description="Low complexity" evidence="2">
    <location>
        <begin position="218"/>
        <end position="234"/>
    </location>
</feature>
<name>A0AAV9HC36_9PEZI</name>
<gene>
    <name evidence="4" type="ORF">QBC42DRAFT_279418</name>
</gene>
<dbReference type="InterPro" id="IPR013087">
    <property type="entry name" value="Znf_C2H2_type"/>
</dbReference>
<reference evidence="4" key="2">
    <citation type="submission" date="2023-06" db="EMBL/GenBank/DDBJ databases">
        <authorList>
            <consortium name="Lawrence Berkeley National Laboratory"/>
            <person name="Mondo S.J."/>
            <person name="Hensen N."/>
            <person name="Bonometti L."/>
            <person name="Westerberg I."/>
            <person name="Brannstrom I.O."/>
            <person name="Guillou S."/>
            <person name="Cros-Aarteil S."/>
            <person name="Calhoun S."/>
            <person name="Haridas S."/>
            <person name="Kuo A."/>
            <person name="Pangilinan J."/>
            <person name="Riley R."/>
            <person name="Labutti K."/>
            <person name="Andreopoulos B."/>
            <person name="Lipzen A."/>
            <person name="Chen C."/>
            <person name="Yanf M."/>
            <person name="Daum C."/>
            <person name="Ng V."/>
            <person name="Clum A."/>
            <person name="Steindorff A."/>
            <person name="Ohm R."/>
            <person name="Martin F."/>
            <person name="Silar P."/>
            <person name="Natvig D."/>
            <person name="Lalanne C."/>
            <person name="Gautier V."/>
            <person name="Ament-Velasquez S.L."/>
            <person name="Kruys A."/>
            <person name="Hutchinson M.I."/>
            <person name="Powell A.J."/>
            <person name="Barry K."/>
            <person name="Miller A.N."/>
            <person name="Grigoriev I.V."/>
            <person name="Debuchy R."/>
            <person name="Gladieux P."/>
            <person name="Thoren M.H."/>
            <person name="Johannesson H."/>
        </authorList>
    </citation>
    <scope>NUCLEOTIDE SEQUENCE</scope>
    <source>
        <strain evidence="4">PSN324</strain>
    </source>
</reference>
<protein>
    <recommendedName>
        <fullName evidence="3">C2H2-type domain-containing protein</fullName>
    </recommendedName>
</protein>
<accession>A0AAV9HC36</accession>
<dbReference type="GO" id="GO:0008270">
    <property type="term" value="F:zinc ion binding"/>
    <property type="evidence" value="ECO:0007669"/>
    <property type="project" value="UniProtKB-KW"/>
</dbReference>
<keyword evidence="1" id="KW-0479">Metal-binding</keyword>
<feature type="compositionally biased region" description="Low complexity" evidence="2">
    <location>
        <begin position="66"/>
        <end position="111"/>
    </location>
</feature>
<evidence type="ECO:0000259" key="3">
    <source>
        <dbReference type="PROSITE" id="PS50157"/>
    </source>
</evidence>
<evidence type="ECO:0000313" key="5">
    <source>
        <dbReference type="Proteomes" id="UP001321749"/>
    </source>
</evidence>
<evidence type="ECO:0000256" key="2">
    <source>
        <dbReference type="SAM" id="MobiDB-lite"/>
    </source>
</evidence>
<feature type="compositionally biased region" description="Basic and acidic residues" evidence="2">
    <location>
        <begin position="192"/>
        <end position="206"/>
    </location>
</feature>
<proteinExistence type="predicted"/>
<reference evidence="4" key="1">
    <citation type="journal article" date="2023" name="Mol. Phylogenet. Evol.">
        <title>Genome-scale phylogeny and comparative genomics of the fungal order Sordariales.</title>
        <authorList>
            <person name="Hensen N."/>
            <person name="Bonometti L."/>
            <person name="Westerberg I."/>
            <person name="Brannstrom I.O."/>
            <person name="Guillou S."/>
            <person name="Cros-Aarteil S."/>
            <person name="Calhoun S."/>
            <person name="Haridas S."/>
            <person name="Kuo A."/>
            <person name="Mondo S."/>
            <person name="Pangilinan J."/>
            <person name="Riley R."/>
            <person name="LaButti K."/>
            <person name="Andreopoulos B."/>
            <person name="Lipzen A."/>
            <person name="Chen C."/>
            <person name="Yan M."/>
            <person name="Daum C."/>
            <person name="Ng V."/>
            <person name="Clum A."/>
            <person name="Steindorff A."/>
            <person name="Ohm R.A."/>
            <person name="Martin F."/>
            <person name="Silar P."/>
            <person name="Natvig D.O."/>
            <person name="Lalanne C."/>
            <person name="Gautier V."/>
            <person name="Ament-Velasquez S.L."/>
            <person name="Kruys A."/>
            <person name="Hutchinson M.I."/>
            <person name="Powell A.J."/>
            <person name="Barry K."/>
            <person name="Miller A.N."/>
            <person name="Grigoriev I.V."/>
            <person name="Debuchy R."/>
            <person name="Gladieux P."/>
            <person name="Hiltunen Thoren M."/>
            <person name="Johannesson H."/>
        </authorList>
    </citation>
    <scope>NUCLEOTIDE SEQUENCE</scope>
    <source>
        <strain evidence="4">PSN324</strain>
    </source>
</reference>
<feature type="compositionally biased region" description="Low complexity" evidence="2">
    <location>
        <begin position="155"/>
        <end position="173"/>
    </location>
</feature>